<evidence type="ECO:0000313" key="2">
    <source>
        <dbReference type="Proteomes" id="UP000318681"/>
    </source>
</evidence>
<sequence length="252" mass="25802">MRRLPLVIGAAMAATGLTLGLASGGGAQTVDGLDLAKVRERAKLSPEDAEAFGSVIASRGEAVKAQAAASAEAARANAARHARNAVASARPTDTFDFDAMLAAAGREAATSEDGPRLVAFASLSMPAASLRQMIDEVGRAGGVVVFRGFPGNSVKQFTGALAKVVPASGSNAVGIDPRLFRAFAVTTVPTYVVTSTDFDLCDGFDCRTQVPPHDRMSGNVSLGHALETFAQGSGPGAGIANLYRARLEGAQR</sequence>
<dbReference type="AlphaFoldDB" id="A0A558RE55"/>
<dbReference type="Proteomes" id="UP000318681">
    <property type="component" value="Unassembled WGS sequence"/>
</dbReference>
<evidence type="ECO:0000313" key="1">
    <source>
        <dbReference type="EMBL" id="TVV77472.1"/>
    </source>
</evidence>
<comment type="caution">
    <text evidence="1">The sequence shown here is derived from an EMBL/GenBank/DDBJ whole genome shotgun (WGS) entry which is preliminary data.</text>
</comment>
<keyword evidence="2" id="KW-1185">Reference proteome</keyword>
<proteinExistence type="predicted"/>
<dbReference type="NCBIfam" id="TIGR02742">
    <property type="entry name" value="TrbC_Ftype"/>
    <property type="match status" value="1"/>
</dbReference>
<dbReference type="RefSeq" id="WP_145146993.1">
    <property type="nucleotide sequence ID" value="NZ_VNIM01000001.1"/>
</dbReference>
<dbReference type="InterPro" id="IPR014113">
    <property type="entry name" value="T4SS_TrbC_subgr"/>
</dbReference>
<accession>A0A558RE55</accession>
<dbReference type="OrthoDB" id="7846052at2"/>
<dbReference type="Pfam" id="PF09673">
    <property type="entry name" value="TrbC_Ftype"/>
    <property type="match status" value="1"/>
</dbReference>
<organism evidence="1 2">
    <name type="scientific">Alterirhizorhabdus solaris</name>
    <dbReference type="NCBI Taxonomy" id="2529389"/>
    <lineage>
        <taxon>Bacteria</taxon>
        <taxon>Pseudomonadati</taxon>
        <taxon>Pseudomonadota</taxon>
        <taxon>Alphaproteobacteria</taxon>
        <taxon>Sphingomonadales</taxon>
        <taxon>Rhizorhabdaceae</taxon>
        <taxon>Alterirhizorhabdus</taxon>
    </lineage>
</organism>
<reference evidence="1 2" key="1">
    <citation type="submission" date="2019-07" db="EMBL/GenBank/DDBJ databases">
        <title>Sphingomonas solaris sp. nov., isolated from a solar panel from Boston, Massachusetts.</title>
        <authorList>
            <person name="Tanner K."/>
            <person name="Pascual J."/>
            <person name="Mancuso C."/>
            <person name="Pereto J."/>
            <person name="Khalil A."/>
            <person name="Vilanova C."/>
        </authorList>
    </citation>
    <scope>NUCLEOTIDE SEQUENCE [LARGE SCALE GENOMIC DNA]</scope>
    <source>
        <strain evidence="1 2">R4DWN</strain>
    </source>
</reference>
<gene>
    <name evidence="1" type="primary">trbC</name>
    <name evidence="1" type="ORF">FOY91_00080</name>
</gene>
<dbReference type="EMBL" id="VNIM01000001">
    <property type="protein sequence ID" value="TVV77472.1"/>
    <property type="molecule type" value="Genomic_DNA"/>
</dbReference>
<name>A0A558RE55_9SPHN</name>
<dbReference type="InterPro" id="IPR019106">
    <property type="entry name" value="T4SS_TrbC"/>
</dbReference>
<protein>
    <submittedName>
        <fullName evidence="1">Type-F conjugative transfer system pilin assembly protein TrbC</fullName>
    </submittedName>
</protein>